<comment type="pathway">
    <text evidence="3">Mycotoxin biosynthesis.</text>
</comment>
<feature type="active site" description="Nucleophile" evidence="1">
    <location>
        <position position="457"/>
    </location>
</feature>
<accession>A0A1V6S873</accession>
<dbReference type="PRINTS" id="PR01210">
    <property type="entry name" value="GGTRANSPTASE"/>
</dbReference>
<sequence>MEPADPILKRAEASNRDMQQPCQISGDVEKQLDLALPASSSPGPTVVQHSIPRRNCRQTLVNMLKPIRLGFLAVLSLLLVAIHLPSANTSPLEFSGRDPNGGHGSHGKIGLGKLGAVASESSICSRHGSDILKKGGNAADALVATEFCIGVVGMYHSGIGGGGFMLVRSADGDYEFIDFRETAPAAAFEDMYKNNENASILGGLASGVPGEVRGLEYIHKKYGSLPWSTVIQPAIRTARDGFPVTEDLVRYMASAVGSGEDFLSKNPTWAIDFAPNGTRLGLGDTITRRRYADTLEAIAERGPDALYSGPIAETMINALQRENGTMTLEDLKNYTVAIRDIAQIDYRGYKITSTSAPSSGIIAMSILKILGTYKDLFSTEASVNLSTHRLDEAMRFGYGERSNLGDPLFVDGMAKYQKEILEQATIDDIRSKISDVRTQNVSAYDPAGLESLDTPGTSHIAAADHTGLAISVITTINLLFGSHVMVPETGIIMNNEMNDFSIPGSSNSFGYIPSVSNYVRPGKRPLSSITPAIVERPNGKLFLIAGSAGGSRIITATVQSIIHSIDQGLSAAKALAQPRLHDQLVPNQVSFEYSYDNATVASMKARGHNVTWVAPGQSTAQLIRVLPNGTFDAAGEPRQLNSAGYSV</sequence>
<dbReference type="EMBL" id="MDYP01000004">
    <property type="protein sequence ID" value="OQE10245.1"/>
    <property type="molecule type" value="Genomic_DNA"/>
</dbReference>
<feature type="binding site" evidence="2">
    <location>
        <position position="180"/>
    </location>
    <ligand>
        <name>L-glutamate</name>
        <dbReference type="ChEBI" id="CHEBI:29985"/>
    </ligand>
</feature>
<dbReference type="FunFam" id="3.60.20.40:FF:000008">
    <property type="entry name" value="Gamma-glutamyltranspeptidase (Eurofung)"/>
    <property type="match status" value="1"/>
</dbReference>
<keyword evidence="3" id="KW-0378">Hydrolase</keyword>
<gene>
    <name evidence="4" type="ORF">PENVUL_c004G09930</name>
</gene>
<evidence type="ECO:0000256" key="1">
    <source>
        <dbReference type="PIRSR" id="PIRSR600101-1"/>
    </source>
</evidence>
<dbReference type="Gene3D" id="1.10.246.130">
    <property type="match status" value="1"/>
</dbReference>
<comment type="caution">
    <text evidence="4">The sequence shown here is derived from an EMBL/GenBank/DDBJ whole genome shotgun (WGS) entry which is preliminary data.</text>
</comment>
<evidence type="ECO:0000313" key="4">
    <source>
        <dbReference type="EMBL" id="OQE10245.1"/>
    </source>
</evidence>
<comment type="catalytic activity">
    <reaction evidence="3">
        <text>an S-substituted glutathione + H2O = an S-substituted L-cysteinylglycine + L-glutamate</text>
        <dbReference type="Rhea" id="RHEA:59468"/>
        <dbReference type="ChEBI" id="CHEBI:15377"/>
        <dbReference type="ChEBI" id="CHEBI:29985"/>
        <dbReference type="ChEBI" id="CHEBI:90779"/>
        <dbReference type="ChEBI" id="CHEBI:143103"/>
        <dbReference type="EC" id="3.4.19.13"/>
    </reaction>
</comment>
<dbReference type="Proteomes" id="UP000191518">
    <property type="component" value="Unassembled WGS sequence"/>
</dbReference>
<dbReference type="InterPro" id="IPR000101">
    <property type="entry name" value="GGT_peptidase"/>
</dbReference>
<dbReference type="FunFam" id="1.10.246.130:FF:000001">
    <property type="entry name" value="Gamma-glutamyltransferase 5 isoform 1"/>
    <property type="match status" value="1"/>
</dbReference>
<reference evidence="5" key="1">
    <citation type="journal article" date="2017" name="Nat. Microbiol.">
        <title>Global analysis of biosynthetic gene clusters reveals vast potential of secondary metabolite production in Penicillium species.</title>
        <authorList>
            <person name="Nielsen J.C."/>
            <person name="Grijseels S."/>
            <person name="Prigent S."/>
            <person name="Ji B."/>
            <person name="Dainat J."/>
            <person name="Nielsen K.F."/>
            <person name="Frisvad J.C."/>
            <person name="Workman M."/>
            <person name="Nielsen J."/>
        </authorList>
    </citation>
    <scope>NUCLEOTIDE SEQUENCE [LARGE SCALE GENOMIC DNA]</scope>
    <source>
        <strain evidence="5">IBT 29486</strain>
    </source>
</reference>
<dbReference type="SUPFAM" id="SSF56235">
    <property type="entry name" value="N-terminal nucleophile aminohydrolases (Ntn hydrolases)"/>
    <property type="match status" value="1"/>
</dbReference>
<evidence type="ECO:0000256" key="2">
    <source>
        <dbReference type="PIRSR" id="PIRSR600101-2"/>
    </source>
</evidence>
<keyword evidence="3" id="KW-0012">Acyltransferase</keyword>
<comment type="function">
    <text evidence="3">Gamma-glutamyltransferase.</text>
</comment>
<dbReference type="PANTHER" id="PTHR11686:SF62">
    <property type="entry name" value="GLUTATHIONE HYDROLASE"/>
    <property type="match status" value="1"/>
</dbReference>
<dbReference type="InterPro" id="IPR029055">
    <property type="entry name" value="Ntn_hydrolases_N"/>
</dbReference>
<proteinExistence type="predicted"/>
<dbReference type="EC" id="3.4.19.13" evidence="3"/>
<evidence type="ECO:0000256" key="3">
    <source>
        <dbReference type="RuleBase" id="RU368068"/>
    </source>
</evidence>
<dbReference type="Pfam" id="PF01019">
    <property type="entry name" value="G_glu_transpept"/>
    <property type="match status" value="1"/>
</dbReference>
<name>A0A1V6S873_9EURO</name>
<organism evidence="4 5">
    <name type="scientific">Penicillium vulpinum</name>
    <dbReference type="NCBI Taxonomy" id="29845"/>
    <lineage>
        <taxon>Eukaryota</taxon>
        <taxon>Fungi</taxon>
        <taxon>Dikarya</taxon>
        <taxon>Ascomycota</taxon>
        <taxon>Pezizomycotina</taxon>
        <taxon>Eurotiomycetes</taxon>
        <taxon>Eurotiomycetidae</taxon>
        <taxon>Eurotiales</taxon>
        <taxon>Aspergillaceae</taxon>
        <taxon>Penicillium</taxon>
    </lineage>
</organism>
<dbReference type="InterPro" id="IPR043137">
    <property type="entry name" value="GGT_ssub_C"/>
</dbReference>
<dbReference type="PANTHER" id="PTHR11686">
    <property type="entry name" value="GAMMA GLUTAMYL TRANSPEPTIDASE"/>
    <property type="match status" value="1"/>
</dbReference>
<comment type="catalytic activity">
    <reaction evidence="3">
        <text>glutathione + H2O = L-cysteinylglycine + L-glutamate</text>
        <dbReference type="Rhea" id="RHEA:28807"/>
        <dbReference type="ChEBI" id="CHEBI:15377"/>
        <dbReference type="ChEBI" id="CHEBI:29985"/>
        <dbReference type="ChEBI" id="CHEBI:57925"/>
        <dbReference type="ChEBI" id="CHEBI:61694"/>
        <dbReference type="EC" id="3.4.19.13"/>
    </reaction>
</comment>
<keyword evidence="5" id="KW-1185">Reference proteome</keyword>
<comment type="catalytic activity">
    <reaction evidence="3">
        <text>an N-terminal (5-L-glutamyl)-[peptide] + an alpha-amino acid = 5-L-glutamyl amino acid + an N-terminal L-alpha-aminoacyl-[peptide]</text>
        <dbReference type="Rhea" id="RHEA:23904"/>
        <dbReference type="Rhea" id="RHEA-COMP:9780"/>
        <dbReference type="Rhea" id="RHEA-COMP:9795"/>
        <dbReference type="ChEBI" id="CHEBI:77644"/>
        <dbReference type="ChEBI" id="CHEBI:78597"/>
        <dbReference type="ChEBI" id="CHEBI:78599"/>
        <dbReference type="ChEBI" id="CHEBI:78608"/>
        <dbReference type="EC" id="2.3.2.2"/>
    </reaction>
</comment>
<dbReference type="InterPro" id="IPR043138">
    <property type="entry name" value="GGT_lsub"/>
</dbReference>
<feature type="binding site" evidence="2">
    <location>
        <begin position="475"/>
        <end position="477"/>
    </location>
    <ligand>
        <name>L-glutamate</name>
        <dbReference type="ChEBI" id="CHEBI:29985"/>
    </ligand>
</feature>
<dbReference type="NCBIfam" id="TIGR00066">
    <property type="entry name" value="g_glut_trans"/>
    <property type="match status" value="1"/>
</dbReference>
<dbReference type="GO" id="GO:0005886">
    <property type="term" value="C:plasma membrane"/>
    <property type="evidence" value="ECO:0007669"/>
    <property type="project" value="TreeGrafter"/>
</dbReference>
<feature type="binding site" evidence="2">
    <location>
        <position position="499"/>
    </location>
    <ligand>
        <name>L-glutamate</name>
        <dbReference type="ChEBI" id="CHEBI:29985"/>
    </ligand>
</feature>
<evidence type="ECO:0000313" key="5">
    <source>
        <dbReference type="Proteomes" id="UP000191518"/>
    </source>
</evidence>
<feature type="binding site" evidence="2">
    <location>
        <position position="550"/>
    </location>
    <ligand>
        <name>L-glutamate</name>
        <dbReference type="ChEBI" id="CHEBI:29985"/>
    </ligand>
</feature>
<feature type="binding site" evidence="2">
    <location>
        <begin position="527"/>
        <end position="528"/>
    </location>
    <ligand>
        <name>L-glutamate</name>
        <dbReference type="ChEBI" id="CHEBI:29985"/>
    </ligand>
</feature>
<dbReference type="GO" id="GO:0036374">
    <property type="term" value="F:glutathione hydrolase activity"/>
    <property type="evidence" value="ECO:0007669"/>
    <property type="project" value="UniProtKB-UniRule"/>
</dbReference>
<dbReference type="STRING" id="29845.A0A1V6S873"/>
<dbReference type="EC" id="2.3.2.2" evidence="3"/>
<keyword evidence="3" id="KW-0808">Transferase</keyword>
<protein>
    <recommendedName>
        <fullName evidence="3">Glutathione hydrolase</fullName>
        <ecNumber evidence="3">2.3.2.2</ecNumber>
        <ecNumber evidence="3">3.4.19.13</ecNumber>
    </recommendedName>
    <alternativeName>
        <fullName evidence="3">Gamma-glutamyltransferase</fullName>
    </alternativeName>
</protein>
<dbReference type="GO" id="GO:0103068">
    <property type="term" value="F:leukotriene C4 gamma-glutamyl transferase activity"/>
    <property type="evidence" value="ECO:0007669"/>
    <property type="project" value="UniProtKB-EC"/>
</dbReference>
<dbReference type="Gene3D" id="3.60.20.40">
    <property type="match status" value="1"/>
</dbReference>
<dbReference type="GO" id="GO:0006751">
    <property type="term" value="P:glutathione catabolic process"/>
    <property type="evidence" value="ECO:0007669"/>
    <property type="project" value="UniProtKB-UniRule"/>
</dbReference>
<dbReference type="AlphaFoldDB" id="A0A1V6S873"/>